<feature type="region of interest" description="Disordered" evidence="1">
    <location>
        <begin position="102"/>
        <end position="138"/>
    </location>
</feature>
<dbReference type="PANTHER" id="PTHR47336">
    <property type="entry name" value="TRANSCRIPTION FACTOR HMS1-RELATED"/>
    <property type="match status" value="1"/>
</dbReference>
<protein>
    <recommendedName>
        <fullName evidence="2">BHLH domain-containing protein</fullName>
    </recommendedName>
</protein>
<gene>
    <name evidence="3" type="ORF">CORT_0E05910</name>
</gene>
<feature type="compositionally biased region" description="Low complexity" evidence="1">
    <location>
        <begin position="35"/>
        <end position="75"/>
    </location>
</feature>
<feature type="compositionally biased region" description="Polar residues" evidence="1">
    <location>
        <begin position="102"/>
        <end position="125"/>
    </location>
</feature>
<dbReference type="InterPro" id="IPR036638">
    <property type="entry name" value="HLH_DNA-bd_sf"/>
</dbReference>
<feature type="region of interest" description="Disordered" evidence="1">
    <location>
        <begin position="571"/>
        <end position="598"/>
    </location>
</feature>
<feature type="region of interest" description="Disordered" evidence="1">
    <location>
        <begin position="29"/>
        <end position="90"/>
    </location>
</feature>
<feature type="region of interest" description="Disordered" evidence="1">
    <location>
        <begin position="415"/>
        <end position="502"/>
    </location>
</feature>
<dbReference type="InterPro" id="IPR011598">
    <property type="entry name" value="bHLH_dom"/>
</dbReference>
<feature type="region of interest" description="Disordered" evidence="1">
    <location>
        <begin position="291"/>
        <end position="397"/>
    </location>
</feature>
<dbReference type="eggNOG" id="KOG2588">
    <property type="taxonomic scope" value="Eukaryota"/>
</dbReference>
<evidence type="ECO:0000313" key="3">
    <source>
        <dbReference type="EMBL" id="CCG24174.1"/>
    </source>
</evidence>
<dbReference type="PROSITE" id="PS50888">
    <property type="entry name" value="BHLH"/>
    <property type="match status" value="1"/>
</dbReference>
<dbReference type="OrthoDB" id="2133190at2759"/>
<dbReference type="GeneID" id="14540885"/>
<dbReference type="Proteomes" id="UP000005018">
    <property type="component" value="Chromosome 5"/>
</dbReference>
<feature type="compositionally biased region" description="Polar residues" evidence="1">
    <location>
        <begin position="314"/>
        <end position="331"/>
    </location>
</feature>
<proteinExistence type="predicted"/>
<dbReference type="Pfam" id="PF00010">
    <property type="entry name" value="HLH"/>
    <property type="match status" value="1"/>
</dbReference>
<keyword evidence="4" id="KW-1185">Reference proteome</keyword>
<feature type="compositionally biased region" description="Low complexity" evidence="1">
    <location>
        <begin position="386"/>
        <end position="397"/>
    </location>
</feature>
<dbReference type="KEGG" id="cot:CORT_0E05910"/>
<dbReference type="AlphaFoldDB" id="H8X875"/>
<evidence type="ECO:0000259" key="2">
    <source>
        <dbReference type="PROSITE" id="PS50888"/>
    </source>
</evidence>
<dbReference type="GO" id="GO:0046983">
    <property type="term" value="F:protein dimerization activity"/>
    <property type="evidence" value="ECO:0007669"/>
    <property type="project" value="InterPro"/>
</dbReference>
<dbReference type="SUPFAM" id="SSF47459">
    <property type="entry name" value="HLH, helix-loop-helix DNA-binding domain"/>
    <property type="match status" value="1"/>
</dbReference>
<organism evidence="3 4">
    <name type="scientific">Candida orthopsilosis (strain 90-125)</name>
    <name type="common">Yeast</name>
    <dbReference type="NCBI Taxonomy" id="1136231"/>
    <lineage>
        <taxon>Eukaryota</taxon>
        <taxon>Fungi</taxon>
        <taxon>Dikarya</taxon>
        <taxon>Ascomycota</taxon>
        <taxon>Saccharomycotina</taxon>
        <taxon>Pichiomycetes</taxon>
        <taxon>Debaryomycetaceae</taxon>
        <taxon>Candida/Lodderomyces clade</taxon>
        <taxon>Candida</taxon>
    </lineage>
</organism>
<dbReference type="InterPro" id="IPR052099">
    <property type="entry name" value="Regulatory_TF_Diverse"/>
</dbReference>
<feature type="compositionally biased region" description="Polar residues" evidence="1">
    <location>
        <begin position="348"/>
        <end position="385"/>
    </location>
</feature>
<dbReference type="EMBL" id="HE681723">
    <property type="protein sequence ID" value="CCG24174.1"/>
    <property type="molecule type" value="Genomic_DNA"/>
</dbReference>
<evidence type="ECO:0000313" key="4">
    <source>
        <dbReference type="Proteomes" id="UP000005018"/>
    </source>
</evidence>
<feature type="compositionally biased region" description="Polar residues" evidence="1">
    <location>
        <begin position="76"/>
        <end position="90"/>
    </location>
</feature>
<dbReference type="SMART" id="SM00353">
    <property type="entry name" value="HLH"/>
    <property type="match status" value="1"/>
</dbReference>
<feature type="compositionally biased region" description="Low complexity" evidence="1">
    <location>
        <begin position="301"/>
        <end position="313"/>
    </location>
</feature>
<dbReference type="HOGENOM" id="CLU_404380_0_0_1"/>
<dbReference type="Gene3D" id="4.10.280.10">
    <property type="entry name" value="Helix-loop-helix DNA-binding domain"/>
    <property type="match status" value="1"/>
</dbReference>
<name>H8X875_CANO9</name>
<sequence>MTYKDSKYNAYLTTTMYDKDYKQILDQQHHHNNHHQQQQQQQHQLEQQKQESLQLGPQQQFQSQNGQNSGPQGNLYQNSSQNGSTPTPNAQHYRHLSVARCTQTQDDNQSVTSNSTEPQQSPSSMQLQIKEEQQQPFQGQQYPVKIEDNPCFACSTDNLMKIDDTNMENNNGISFQEEFDFTLNPAFPQYMINGRAKALSLPSSTSISNEYQQNNFSCRELPSNTEYLGDEVVPFTTAADAATAINYTQLENELPIHGNDIDGNQFQQQSFMGNGTMMFKSNDMVPNGYDPTMNNGIMGPQQQQQSSQHVSSSTPLGSPLTVQNTPPTSGVSKPIRGNLMPGIDAKMTSVNTSSQHGDLSSNGSLDEESNNSFRAQSPTVNATGFSMSSSATSSASALSIPPNGIATMTKTRLQNFGPVSKSPSLSPLTDELRQLPTTPSASPPPSSRVPSVNKQKRREFPANNGNNIKQDVNSTTTDSVTSFNSSQAAPPLNPGVSSLSSSFATTTLPVSSASLLRRSHTGRPRVKSAHNVIEQRYRNKINNKFNALQESVPTLKVLLLRKLQEKQRLRIQRQNGDLDDSNYAGGGTGGDESLSDNEDLNNFEGIDLSILDDKEIESIDLEGLEPARKLNKGTILAKSIEYIKFLESKNDKLKQDHESLLNKAKTMGINIEKEGDSNMG</sequence>
<accession>H8X875</accession>
<reference evidence="3 4" key="1">
    <citation type="journal article" date="2012" name="PLoS ONE">
        <title>Sequence and analysis of the genome of the pathogenic yeast Candida orthopsilosis.</title>
        <authorList>
            <person name="Riccombeni A."/>
            <person name="Vidanes G."/>
            <person name="Proux-Wera E."/>
            <person name="Wolfe K.H."/>
            <person name="Butler G."/>
        </authorList>
    </citation>
    <scope>NUCLEOTIDE SEQUENCE [LARGE SCALE GENOMIC DNA]</scope>
    <source>
        <strain evidence="3 4">Co 90-125</strain>
    </source>
</reference>
<feature type="compositionally biased region" description="Low complexity" evidence="1">
    <location>
        <begin position="471"/>
        <end position="486"/>
    </location>
</feature>
<evidence type="ECO:0000256" key="1">
    <source>
        <dbReference type="SAM" id="MobiDB-lite"/>
    </source>
</evidence>
<dbReference type="PANTHER" id="PTHR47336:SF2">
    <property type="entry name" value="TRANSCRIPTION FACTOR HMS1-RELATED"/>
    <property type="match status" value="1"/>
</dbReference>
<feature type="domain" description="BHLH" evidence="2">
    <location>
        <begin position="525"/>
        <end position="646"/>
    </location>
</feature>
<dbReference type="RefSeq" id="XP_003870304.1">
    <property type="nucleotide sequence ID" value="XM_003870255.1"/>
</dbReference>